<sequence length="1066" mass="121452">MNPLPVLHDGVRTADLDIVSIPGLPTLHPRYKWKDHNQWLREVLSHRVPQARIMAFQYDFGHDSQEVAWMQLMQHAEGLLYSLIHRREGVDSRPIIFVCFSFGAFILKRALLLAKDQRAFRSILDMTGGIVFLGCLNNETRPNFEDLCLKCAAVEMGVHKKDRVIESLRQDHRWTFVKEVMEDFRALNGPFPVRILFELNPSSIGSRQFVVRTMKQECLCSEQVSRLGWDTEQLVPVQKNHAELTMYPQRSDDDAYFQLFMKTLSEMIEEVVPKSVMLSKDLSASNGSKSVLSLDLSSDDDVASLLTPSKPSLNMPSGVNIPCFVTWPYDENPNFIGREDELEQIHTRLYSIDGTGSQQRVFALTGLGGMGKTQISVTYAFKYRKDYHIVLLAHASGQSKLAESFSLFADKLGLGAGMSPIKAKQAVKDFLGSIDAPWLLIFDNADTDDKIQLLDEFWPCKSQGSVLITSRDHTLVKSFTGMELVEMTKPNAVDLLLRLIQFEKDVLDDADVIEEEIAAEKIVKRLGFLPLGISQAATLIINDSCSLASFLEDYTLRELVEDSATIQLDSPRNVYKYTLRTVWNMNFESLTKDQQSLMKLMSFLDPDRIQLRALKDSLLKPQGSDFDFISSPHKLSKCRAGLLRSTLVSQSRNGRELRMHRLVQAYCQLRMDIEESQKNFRSAINLIKAVWPVPTREMVHNPALWEEQRELLPHVQKLCEFYVKSCENGQPLIPHTEANWDFASVLYEAGWFCYESGLLESVSELLVPAKEYCIRHLQKGGGYRILADIYGGLGSLATESNQFQRAYDDFNEEWKCLKLAFDAAELTRPSIWEVFGLGRVGNGLQGLHRYTEAEEYYRMALKAWEGLPGDRKVWVSNMCTCLWLQGKLDEGEKTIKVVIKDENDATNFRTGLAMNCLGNIQISQAERLKQEGKTEEGEARLAKAMATHTKVLQLFTTALGQRHHKTADIMYKVGWHLHRRQEYQKALDMLNNALGVYASQPKFFKNEIARTKYKLGCLQQDMGEHIEGGALIREAERLRKEIVAPEDWEPAQGEKAFDDIVQFWTR</sequence>
<dbReference type="Pfam" id="PF25000">
    <property type="entry name" value="DUF7779"/>
    <property type="match status" value="1"/>
</dbReference>
<dbReference type="EMBL" id="CDPU01000041">
    <property type="protein sequence ID" value="CEO54229.1"/>
    <property type="molecule type" value="Genomic_DNA"/>
</dbReference>
<dbReference type="InterPro" id="IPR011990">
    <property type="entry name" value="TPR-like_helical_dom_sf"/>
</dbReference>
<protein>
    <recommendedName>
        <fullName evidence="1">DUF7779 domain-containing protein</fullName>
    </recommendedName>
</protein>
<accession>A0A0B7KAW3</accession>
<feature type="domain" description="DUF7779" evidence="1">
    <location>
        <begin position="585"/>
        <end position="675"/>
    </location>
</feature>
<reference evidence="2" key="1">
    <citation type="submission" date="2015-01" db="EMBL/GenBank/DDBJ databases">
        <authorList>
            <person name="Durling Mikael"/>
        </authorList>
    </citation>
    <scope>NUCLEOTIDE SEQUENCE</scope>
</reference>
<dbReference type="PANTHER" id="PTHR35205">
    <property type="entry name" value="NB-ARC AND TPR DOMAIN PROTEIN"/>
    <property type="match status" value="1"/>
</dbReference>
<dbReference type="AlphaFoldDB" id="A0A0B7KAW3"/>
<organism evidence="2">
    <name type="scientific">Bionectria ochroleuca</name>
    <name type="common">Gliocladium roseum</name>
    <dbReference type="NCBI Taxonomy" id="29856"/>
    <lineage>
        <taxon>Eukaryota</taxon>
        <taxon>Fungi</taxon>
        <taxon>Dikarya</taxon>
        <taxon>Ascomycota</taxon>
        <taxon>Pezizomycotina</taxon>
        <taxon>Sordariomycetes</taxon>
        <taxon>Hypocreomycetidae</taxon>
        <taxon>Hypocreales</taxon>
        <taxon>Bionectriaceae</taxon>
        <taxon>Clonostachys</taxon>
    </lineage>
</organism>
<evidence type="ECO:0000313" key="2">
    <source>
        <dbReference type="EMBL" id="CEO54229.1"/>
    </source>
</evidence>
<proteinExistence type="predicted"/>
<dbReference type="Gene3D" id="3.40.50.300">
    <property type="entry name" value="P-loop containing nucleotide triphosphate hydrolases"/>
    <property type="match status" value="1"/>
</dbReference>
<dbReference type="InterPro" id="IPR019734">
    <property type="entry name" value="TPR_rpt"/>
</dbReference>
<dbReference type="SUPFAM" id="SSF48452">
    <property type="entry name" value="TPR-like"/>
    <property type="match status" value="2"/>
</dbReference>
<gene>
    <name evidence="2" type="ORF">BN869_000010287_1</name>
</gene>
<evidence type="ECO:0000259" key="1">
    <source>
        <dbReference type="Pfam" id="PF25000"/>
    </source>
</evidence>
<dbReference type="PANTHER" id="PTHR35205:SF1">
    <property type="entry name" value="ZU5 DOMAIN-CONTAINING PROTEIN"/>
    <property type="match status" value="1"/>
</dbReference>
<dbReference type="InterPro" id="IPR056681">
    <property type="entry name" value="DUF7779"/>
</dbReference>
<dbReference type="Gene3D" id="1.25.40.10">
    <property type="entry name" value="Tetratricopeptide repeat domain"/>
    <property type="match status" value="2"/>
</dbReference>
<dbReference type="SUPFAM" id="SSF52540">
    <property type="entry name" value="P-loop containing nucleoside triphosphate hydrolases"/>
    <property type="match status" value="1"/>
</dbReference>
<name>A0A0B7KAW3_BIOOC</name>
<dbReference type="SMART" id="SM00028">
    <property type="entry name" value="TPR"/>
    <property type="match status" value="3"/>
</dbReference>
<dbReference type="InterPro" id="IPR027417">
    <property type="entry name" value="P-loop_NTPase"/>
</dbReference>